<proteinExistence type="predicted"/>
<keyword evidence="2" id="KW-1185">Reference proteome</keyword>
<evidence type="ECO:0000313" key="1">
    <source>
        <dbReference type="EMBL" id="KAH7863721.1"/>
    </source>
</evidence>
<reference evidence="1 2" key="1">
    <citation type="journal article" date="2021" name="Hortic Res">
        <title>High-quality reference genome and annotation aids understanding of berry development for evergreen blueberry (Vaccinium darrowii).</title>
        <authorList>
            <person name="Yu J."/>
            <person name="Hulse-Kemp A.M."/>
            <person name="Babiker E."/>
            <person name="Staton M."/>
        </authorList>
    </citation>
    <scope>NUCLEOTIDE SEQUENCE [LARGE SCALE GENOMIC DNA]</scope>
    <source>
        <strain evidence="2">cv. NJ 8807/NJ 8810</strain>
        <tissue evidence="1">Young leaf</tissue>
    </source>
</reference>
<accession>A0ACB7ZE53</accession>
<sequence length="514" mass="58734">MLSRRVGNTALAVARHFSAATASKPALKDGDGTRSAAKTSGGDTLGKRLMSLVYSKRSAVITIRKWKDEGHKVQKYQLNRIVRELRKNKRYKHALEICEWMNIEDDIKLQPGDYAVHLDLIAKVRGLSSAEKYFEDLPDRLKGQPTCTALLHTYVQHKESAKAKALMGKMSECGFLKYPLPYNHLLSLYISNGQLDEVPGVIQELRKNTSPDVFTYNLWLTACASESDVETAEKVFLELKKAKIEPDWVTFSTLTSLYIKESLLEKAAFTVKEMEKRISRKVRGAYSSLITLHANMGNKDEVSRIWKKMKSHFRKMNDAEYNCMISSLLKLKEFEEAETLYSEWESVSPTGDSRIPNLLLAAYINKNQIETAENFFDRMVQRGIKPGYTTWELLTWGYLKQKQLDKILDCFKKAVGSVKKWDPDEKLIREVFKILEELGNVEGAEQLLVNLRKAGHVNTEVYNLLLRTYAKAGKMPLIVSERMEKDKVQLDDETHNLIKLTSKMRVSEVLSCIS</sequence>
<dbReference type="Proteomes" id="UP000828048">
    <property type="component" value="Chromosome 12"/>
</dbReference>
<gene>
    <name evidence="1" type="ORF">Vadar_021199</name>
</gene>
<evidence type="ECO:0000313" key="2">
    <source>
        <dbReference type="Proteomes" id="UP000828048"/>
    </source>
</evidence>
<protein>
    <submittedName>
        <fullName evidence="1">Uncharacterized protein</fullName>
    </submittedName>
</protein>
<organism evidence="1 2">
    <name type="scientific">Vaccinium darrowii</name>
    <dbReference type="NCBI Taxonomy" id="229202"/>
    <lineage>
        <taxon>Eukaryota</taxon>
        <taxon>Viridiplantae</taxon>
        <taxon>Streptophyta</taxon>
        <taxon>Embryophyta</taxon>
        <taxon>Tracheophyta</taxon>
        <taxon>Spermatophyta</taxon>
        <taxon>Magnoliopsida</taxon>
        <taxon>eudicotyledons</taxon>
        <taxon>Gunneridae</taxon>
        <taxon>Pentapetalae</taxon>
        <taxon>asterids</taxon>
        <taxon>Ericales</taxon>
        <taxon>Ericaceae</taxon>
        <taxon>Vaccinioideae</taxon>
        <taxon>Vaccinieae</taxon>
        <taxon>Vaccinium</taxon>
    </lineage>
</organism>
<dbReference type="EMBL" id="CM037162">
    <property type="protein sequence ID" value="KAH7863721.1"/>
    <property type="molecule type" value="Genomic_DNA"/>
</dbReference>
<comment type="caution">
    <text evidence="1">The sequence shown here is derived from an EMBL/GenBank/DDBJ whole genome shotgun (WGS) entry which is preliminary data.</text>
</comment>
<name>A0ACB7ZE53_9ERIC</name>